<name>M4VC87_9BACT</name>
<accession>M4VC87</accession>
<evidence type="ECO:0000256" key="1">
    <source>
        <dbReference type="SAM" id="MobiDB-lite"/>
    </source>
</evidence>
<dbReference type="Proteomes" id="UP000011932">
    <property type="component" value="Chromosome"/>
</dbReference>
<dbReference type="HOGENOM" id="CLU_2936378_0_0_5"/>
<dbReference type="AlphaFoldDB" id="M4VC87"/>
<evidence type="ECO:0000313" key="2">
    <source>
        <dbReference type="EMBL" id="AGH96982.1"/>
    </source>
</evidence>
<dbReference type="STRING" id="349215.A11S_145"/>
<sequence length="60" mass="7002">MAQAARAGAEDKKEIAHKTIPAKNPPHRLCQRFTHKPIRKTQKNPILLRRNDRAQFSRIF</sequence>
<organism evidence="2 3">
    <name type="scientific">Micavibrio aeruginosavorus EPB</name>
    <dbReference type="NCBI Taxonomy" id="349215"/>
    <lineage>
        <taxon>Bacteria</taxon>
        <taxon>Pseudomonadati</taxon>
        <taxon>Bdellovibrionota</taxon>
        <taxon>Bdellovibrionia</taxon>
        <taxon>Bdellovibrionales</taxon>
        <taxon>Pseudobdellovibrionaceae</taxon>
        <taxon>Micavibrio</taxon>
    </lineage>
</organism>
<evidence type="ECO:0000313" key="3">
    <source>
        <dbReference type="Proteomes" id="UP000011932"/>
    </source>
</evidence>
<feature type="region of interest" description="Disordered" evidence="1">
    <location>
        <begin position="1"/>
        <end position="28"/>
    </location>
</feature>
<dbReference type="KEGG" id="man:A11S_145"/>
<feature type="compositionally biased region" description="Basic and acidic residues" evidence="1">
    <location>
        <begin position="8"/>
        <end position="17"/>
    </location>
</feature>
<dbReference type="EMBL" id="CP003538">
    <property type="protein sequence ID" value="AGH96982.1"/>
    <property type="molecule type" value="Genomic_DNA"/>
</dbReference>
<proteinExistence type="predicted"/>
<protein>
    <submittedName>
        <fullName evidence="2">Uncharacterized protein</fullName>
    </submittedName>
</protein>
<gene>
    <name evidence="2" type="ORF">A11S_145</name>
</gene>
<reference evidence="2 3" key="1">
    <citation type="journal article" date="2013" name="ISME J.">
        <title>By their genes ye shall know them: genomic signatures of predatory bacteria.</title>
        <authorList>
            <person name="Pasternak Z."/>
            <person name="Pietrokovski S."/>
            <person name="Rotem O."/>
            <person name="Gophna U."/>
            <person name="Lurie-Weinberger M.N."/>
            <person name="Jurkevitch E."/>
        </authorList>
    </citation>
    <scope>NUCLEOTIDE SEQUENCE [LARGE SCALE GENOMIC DNA]</scope>
    <source>
        <strain evidence="2">EPB</strain>
    </source>
</reference>